<dbReference type="EMBL" id="JAAALK010000289">
    <property type="protein sequence ID" value="KAG8051279.1"/>
    <property type="molecule type" value="Genomic_DNA"/>
</dbReference>
<dbReference type="CDD" id="cd02111">
    <property type="entry name" value="eukary_SO_Moco"/>
    <property type="match status" value="1"/>
</dbReference>
<dbReference type="InterPro" id="IPR000572">
    <property type="entry name" value="OxRdtase_Mopterin-bd_dom"/>
</dbReference>
<dbReference type="InterPro" id="IPR005066">
    <property type="entry name" value="MoCF_OxRdtse_dimer"/>
</dbReference>
<evidence type="ECO:0000256" key="3">
    <source>
        <dbReference type="ARBA" id="ARBA00004971"/>
    </source>
</evidence>
<dbReference type="PANTHER" id="PTHR19372:SF14">
    <property type="entry name" value="OS12G0442800 PROTEIN"/>
    <property type="match status" value="1"/>
</dbReference>
<comment type="pathway">
    <text evidence="2">Sulfur metabolism.</text>
</comment>
<comment type="caution">
    <text evidence="13">The sequence shown here is derived from an EMBL/GenBank/DDBJ whole genome shotgun (WGS) entry which is preliminary data.</text>
</comment>
<dbReference type="OrthoDB" id="10051395at2759"/>
<dbReference type="Proteomes" id="UP000729402">
    <property type="component" value="Unassembled WGS sequence"/>
</dbReference>
<comment type="cofactor">
    <cofactor evidence="1">
        <name>Mo-molybdopterin</name>
        <dbReference type="ChEBI" id="CHEBI:71302"/>
    </cofactor>
</comment>
<keyword evidence="5" id="KW-0500">Molybdenum</keyword>
<dbReference type="PANTHER" id="PTHR19372">
    <property type="entry name" value="SULFITE REDUCTASE"/>
    <property type="match status" value="1"/>
</dbReference>
<evidence type="ECO:0000256" key="9">
    <source>
        <dbReference type="ARBA" id="ARBA00023004"/>
    </source>
</evidence>
<keyword evidence="8" id="KW-0560">Oxidoreductase</keyword>
<protein>
    <recommendedName>
        <fullName evidence="10">Sulfite oxidase</fullName>
        <ecNumber evidence="4">1.8.3.1</ecNumber>
    </recommendedName>
</protein>
<evidence type="ECO:0000256" key="6">
    <source>
        <dbReference type="ARBA" id="ARBA00022617"/>
    </source>
</evidence>
<dbReference type="Pfam" id="PF00174">
    <property type="entry name" value="Oxidored_molyb"/>
    <property type="match status" value="1"/>
</dbReference>
<keyword evidence="7" id="KW-0479">Metal-binding</keyword>
<evidence type="ECO:0000256" key="5">
    <source>
        <dbReference type="ARBA" id="ARBA00022505"/>
    </source>
</evidence>
<name>A0A8J5S700_ZIZPA</name>
<dbReference type="GO" id="GO:0005739">
    <property type="term" value="C:mitochondrion"/>
    <property type="evidence" value="ECO:0007669"/>
    <property type="project" value="TreeGrafter"/>
</dbReference>
<dbReference type="GO" id="GO:0043546">
    <property type="term" value="F:molybdopterin cofactor binding"/>
    <property type="evidence" value="ECO:0007669"/>
    <property type="project" value="InterPro"/>
</dbReference>
<evidence type="ECO:0000259" key="11">
    <source>
        <dbReference type="Pfam" id="PF00174"/>
    </source>
</evidence>
<dbReference type="EC" id="1.8.3.1" evidence="4"/>
<sequence length="414" mass="46204">MISPNSCPFHRLKNRIFFSIYVPSVSMAARLPMLEFLQILLVQEPFNAEATRRDLAASYITPVDFFLKRNHGPIPIVHDINSYYVTISGMIDRPRKLSLDDIKKLPKYNVTATLQCAGNRRTEMSKTRKVRGVGWDVCALGNATWGGAKLSDVLRLIGLPYHTEISPSGGKHVEFTSVDQCPEEKGGPYKASIPLGHATNPAADVLVAYEMNGEVLKRDHGYPLRVVVPGVIGARSVKWLDRIDIIEEECQGFFMQKDYKMFPPSVDWDNIEWSARTPQMDYPVQSAICSLEDTNVIVPGEVNVTGYALSGGGRGIERVELSTNGGKSWFGAIRYQKDGVPYIAGDITSDKWAWVLFKAVVDVKGDTEIVVKAVDSSANVQPESVESIWNLRGILNTCWHRVRLSTMHNLRSFL</sequence>
<gene>
    <name evidence="13" type="ORF">GUJ93_ZPchr0009g2146</name>
</gene>
<evidence type="ECO:0000256" key="2">
    <source>
        <dbReference type="ARBA" id="ARBA00004678"/>
    </source>
</evidence>
<evidence type="ECO:0000256" key="1">
    <source>
        <dbReference type="ARBA" id="ARBA00001924"/>
    </source>
</evidence>
<dbReference type="GO" id="GO:0030151">
    <property type="term" value="F:molybdenum ion binding"/>
    <property type="evidence" value="ECO:0007669"/>
    <property type="project" value="InterPro"/>
</dbReference>
<dbReference type="GO" id="GO:0006790">
    <property type="term" value="P:sulfur compound metabolic process"/>
    <property type="evidence" value="ECO:0007669"/>
    <property type="project" value="TreeGrafter"/>
</dbReference>
<evidence type="ECO:0000256" key="4">
    <source>
        <dbReference type="ARBA" id="ARBA00012505"/>
    </source>
</evidence>
<dbReference type="InterPro" id="IPR022407">
    <property type="entry name" value="OxRdtase_Mopterin_BS"/>
</dbReference>
<dbReference type="FunFam" id="3.90.420.10:FF:000004">
    <property type="entry name" value="Sulfite oxidase"/>
    <property type="match status" value="1"/>
</dbReference>
<proteinExistence type="predicted"/>
<dbReference type="Pfam" id="PF03404">
    <property type="entry name" value="Mo-co_dimer"/>
    <property type="match status" value="1"/>
</dbReference>
<evidence type="ECO:0000256" key="7">
    <source>
        <dbReference type="ARBA" id="ARBA00022723"/>
    </source>
</evidence>
<keyword evidence="9" id="KW-0408">Iron</keyword>
<reference evidence="13" key="1">
    <citation type="journal article" date="2021" name="bioRxiv">
        <title>Whole Genome Assembly and Annotation of Northern Wild Rice, Zizania palustris L., Supports a Whole Genome Duplication in the Zizania Genus.</title>
        <authorList>
            <person name="Haas M."/>
            <person name="Kono T."/>
            <person name="Macchietto M."/>
            <person name="Millas R."/>
            <person name="McGilp L."/>
            <person name="Shao M."/>
            <person name="Duquette J."/>
            <person name="Hirsch C.N."/>
            <person name="Kimball J."/>
        </authorList>
    </citation>
    <scope>NUCLEOTIDE SEQUENCE</scope>
    <source>
        <tissue evidence="13">Fresh leaf tissue</tissue>
    </source>
</reference>
<evidence type="ECO:0000259" key="12">
    <source>
        <dbReference type="Pfam" id="PF03404"/>
    </source>
</evidence>
<dbReference type="GO" id="GO:0020037">
    <property type="term" value="F:heme binding"/>
    <property type="evidence" value="ECO:0007669"/>
    <property type="project" value="TreeGrafter"/>
</dbReference>
<dbReference type="GO" id="GO:0008482">
    <property type="term" value="F:sulfite oxidase activity"/>
    <property type="evidence" value="ECO:0007669"/>
    <property type="project" value="UniProtKB-EC"/>
</dbReference>
<feature type="domain" description="Moybdenum cofactor oxidoreductase dimerisation" evidence="12">
    <location>
        <begin position="278"/>
        <end position="405"/>
    </location>
</feature>
<evidence type="ECO:0000256" key="10">
    <source>
        <dbReference type="ARBA" id="ARBA00070338"/>
    </source>
</evidence>
<evidence type="ECO:0000313" key="14">
    <source>
        <dbReference type="Proteomes" id="UP000729402"/>
    </source>
</evidence>
<evidence type="ECO:0000256" key="8">
    <source>
        <dbReference type="ARBA" id="ARBA00023002"/>
    </source>
</evidence>
<reference evidence="13" key="2">
    <citation type="submission" date="2021-02" db="EMBL/GenBank/DDBJ databases">
        <authorList>
            <person name="Kimball J.A."/>
            <person name="Haas M.W."/>
            <person name="Macchietto M."/>
            <person name="Kono T."/>
            <person name="Duquette J."/>
            <person name="Shao M."/>
        </authorList>
    </citation>
    <scope>NUCLEOTIDE SEQUENCE</scope>
    <source>
        <tissue evidence="13">Fresh leaf tissue</tissue>
    </source>
</reference>
<evidence type="ECO:0000313" key="13">
    <source>
        <dbReference type="EMBL" id="KAG8051279.1"/>
    </source>
</evidence>
<dbReference type="AlphaFoldDB" id="A0A8J5S700"/>
<comment type="pathway">
    <text evidence="3">Energy metabolism; sulfur metabolism.</text>
</comment>
<keyword evidence="6" id="KW-0349">Heme</keyword>
<dbReference type="FunFam" id="2.60.40.650:FF:000002">
    <property type="entry name" value="sulfite oxidase"/>
    <property type="match status" value="1"/>
</dbReference>
<organism evidence="13 14">
    <name type="scientific">Zizania palustris</name>
    <name type="common">Northern wild rice</name>
    <dbReference type="NCBI Taxonomy" id="103762"/>
    <lineage>
        <taxon>Eukaryota</taxon>
        <taxon>Viridiplantae</taxon>
        <taxon>Streptophyta</taxon>
        <taxon>Embryophyta</taxon>
        <taxon>Tracheophyta</taxon>
        <taxon>Spermatophyta</taxon>
        <taxon>Magnoliopsida</taxon>
        <taxon>Liliopsida</taxon>
        <taxon>Poales</taxon>
        <taxon>Poaceae</taxon>
        <taxon>BOP clade</taxon>
        <taxon>Oryzoideae</taxon>
        <taxon>Oryzeae</taxon>
        <taxon>Zizaniinae</taxon>
        <taxon>Zizania</taxon>
    </lineage>
</organism>
<feature type="domain" description="Oxidoreductase molybdopterin-binding" evidence="11">
    <location>
        <begin position="71"/>
        <end position="253"/>
    </location>
</feature>
<accession>A0A8J5S700</accession>
<dbReference type="PROSITE" id="PS00559">
    <property type="entry name" value="MOLYBDOPTERIN_EUK"/>
    <property type="match status" value="1"/>
</dbReference>
<keyword evidence="14" id="KW-1185">Reference proteome</keyword>